<organism evidence="1 2">
    <name type="scientific">Leptolyngbya subtilissima DQ-A4</name>
    <dbReference type="NCBI Taxonomy" id="2933933"/>
    <lineage>
        <taxon>Bacteria</taxon>
        <taxon>Bacillati</taxon>
        <taxon>Cyanobacteriota</taxon>
        <taxon>Cyanophyceae</taxon>
        <taxon>Leptolyngbyales</taxon>
        <taxon>Leptolyngbyaceae</taxon>
        <taxon>Leptolyngbya group</taxon>
        <taxon>Leptolyngbya</taxon>
    </lineage>
</organism>
<comment type="caution">
    <text evidence="1">The sequence shown here is derived from an EMBL/GenBank/DDBJ whole genome shotgun (WGS) entry which is preliminary data.</text>
</comment>
<accession>A0ABV0KAX5</accession>
<keyword evidence="2" id="KW-1185">Reference proteome</keyword>
<sequence>MNRGQQAYRLENPTFAPGFVELAIGIPSATTYYNYTIGASGPFGATAFADRVDTALKSYVGAAQLNSGSATTEATTIAIICESTQANVAAAAGALTNFSTSASQSATACTNGTWKKL</sequence>
<evidence type="ECO:0000313" key="1">
    <source>
        <dbReference type="EMBL" id="MEP0949935.1"/>
    </source>
</evidence>
<dbReference type="EMBL" id="JAMPKX010000017">
    <property type="protein sequence ID" value="MEP0949935.1"/>
    <property type="molecule type" value="Genomic_DNA"/>
</dbReference>
<reference evidence="1 2" key="1">
    <citation type="submission" date="2022-04" db="EMBL/GenBank/DDBJ databases">
        <title>Positive selection, recombination, and allopatry shape intraspecific diversity of widespread and dominant cyanobacteria.</title>
        <authorList>
            <person name="Wei J."/>
            <person name="Shu W."/>
            <person name="Hu C."/>
        </authorList>
    </citation>
    <scope>NUCLEOTIDE SEQUENCE [LARGE SCALE GENOMIC DNA]</scope>
    <source>
        <strain evidence="1 2">DQ-A4</strain>
    </source>
</reference>
<dbReference type="Pfam" id="PF16734">
    <property type="entry name" value="Pilin_GH"/>
    <property type="match status" value="1"/>
</dbReference>
<protein>
    <submittedName>
        <fullName evidence="1">Type IV pilin-like G/H family protein</fullName>
    </submittedName>
</protein>
<proteinExistence type="predicted"/>
<dbReference type="Proteomes" id="UP001482513">
    <property type="component" value="Unassembled WGS sequence"/>
</dbReference>
<gene>
    <name evidence="1" type="ORF">NC992_23885</name>
</gene>
<name>A0ABV0KAX5_9CYAN</name>
<dbReference type="InterPro" id="IPR031975">
    <property type="entry name" value="Pilin_GH"/>
</dbReference>
<evidence type="ECO:0000313" key="2">
    <source>
        <dbReference type="Proteomes" id="UP001482513"/>
    </source>
</evidence>